<evidence type="ECO:0000313" key="10">
    <source>
        <dbReference type="Proteomes" id="UP000009168"/>
    </source>
</evidence>
<dbReference type="PROSITE" id="PS50067">
    <property type="entry name" value="KINESIN_MOTOR_2"/>
    <property type="match status" value="1"/>
</dbReference>
<reference evidence="10" key="1">
    <citation type="journal article" date="2006" name="PLoS Biol.">
        <title>Macronuclear genome sequence of the ciliate Tetrahymena thermophila, a model eukaryote.</title>
        <authorList>
            <person name="Eisen J.A."/>
            <person name="Coyne R.S."/>
            <person name="Wu M."/>
            <person name="Wu D."/>
            <person name="Thiagarajan M."/>
            <person name="Wortman J.R."/>
            <person name="Badger J.H."/>
            <person name="Ren Q."/>
            <person name="Amedeo P."/>
            <person name="Jones K.M."/>
            <person name="Tallon L.J."/>
            <person name="Delcher A.L."/>
            <person name="Salzberg S.L."/>
            <person name="Silva J.C."/>
            <person name="Haas B.J."/>
            <person name="Majoros W.H."/>
            <person name="Farzad M."/>
            <person name="Carlton J.M."/>
            <person name="Smith R.K. Jr."/>
            <person name="Garg J."/>
            <person name="Pearlman R.E."/>
            <person name="Karrer K.M."/>
            <person name="Sun L."/>
            <person name="Manning G."/>
            <person name="Elde N.C."/>
            <person name="Turkewitz A.P."/>
            <person name="Asai D.J."/>
            <person name="Wilkes D.E."/>
            <person name="Wang Y."/>
            <person name="Cai H."/>
            <person name="Collins K."/>
            <person name="Stewart B.A."/>
            <person name="Lee S.R."/>
            <person name="Wilamowska K."/>
            <person name="Weinberg Z."/>
            <person name="Ruzzo W.L."/>
            <person name="Wloga D."/>
            <person name="Gaertig J."/>
            <person name="Frankel J."/>
            <person name="Tsao C.-C."/>
            <person name="Gorovsky M.A."/>
            <person name="Keeling P.J."/>
            <person name="Waller R.F."/>
            <person name="Patron N.J."/>
            <person name="Cherry J.M."/>
            <person name="Stover N.A."/>
            <person name="Krieger C.J."/>
            <person name="del Toro C."/>
            <person name="Ryder H.F."/>
            <person name="Williamson S.C."/>
            <person name="Barbeau R.A."/>
            <person name="Hamilton E.P."/>
            <person name="Orias E."/>
        </authorList>
    </citation>
    <scope>NUCLEOTIDE SEQUENCE [LARGE SCALE GENOMIC DNA]</scope>
    <source>
        <strain evidence="10">SB210</strain>
    </source>
</reference>
<dbReference type="GO" id="GO:0007018">
    <property type="term" value="P:microtubule-based movement"/>
    <property type="evidence" value="ECO:0007669"/>
    <property type="project" value="InterPro"/>
</dbReference>
<dbReference type="OrthoDB" id="303838at2759"/>
<keyword evidence="4 5" id="KW-0505">Motor protein</keyword>
<feature type="coiled-coil region" evidence="6">
    <location>
        <begin position="368"/>
        <end position="448"/>
    </location>
</feature>
<dbReference type="EMBL" id="GG662587">
    <property type="protein sequence ID" value="EAR85156.3"/>
    <property type="molecule type" value="Genomic_DNA"/>
</dbReference>
<dbReference type="KEGG" id="tet:TTHERM_00486060"/>
<comment type="similarity">
    <text evidence="5">Belongs to the TRAFAC class myosin-kinesin ATPase superfamily. Kinesin family.</text>
</comment>
<evidence type="ECO:0000259" key="8">
    <source>
        <dbReference type="PROSITE" id="PS50067"/>
    </source>
</evidence>
<evidence type="ECO:0000256" key="4">
    <source>
        <dbReference type="ARBA" id="ARBA00023175"/>
    </source>
</evidence>
<evidence type="ECO:0000256" key="1">
    <source>
        <dbReference type="ARBA" id="ARBA00022741"/>
    </source>
</evidence>
<dbReference type="InterPro" id="IPR036961">
    <property type="entry name" value="Kinesin_motor_dom_sf"/>
</dbReference>
<dbReference type="RefSeq" id="XP_001032819.3">
    <property type="nucleotide sequence ID" value="XM_001032819.3"/>
</dbReference>
<dbReference type="GO" id="GO:0005524">
    <property type="term" value="F:ATP binding"/>
    <property type="evidence" value="ECO:0007669"/>
    <property type="project" value="UniProtKB-UniRule"/>
</dbReference>
<keyword evidence="1 5" id="KW-0547">Nucleotide-binding</keyword>
<feature type="region of interest" description="Disordered" evidence="7">
    <location>
        <begin position="946"/>
        <end position="979"/>
    </location>
</feature>
<dbReference type="Proteomes" id="UP000009168">
    <property type="component" value="Unassembled WGS sequence"/>
</dbReference>
<feature type="region of interest" description="Disordered" evidence="7">
    <location>
        <begin position="997"/>
        <end position="1046"/>
    </location>
</feature>
<keyword evidence="10" id="KW-1185">Reference proteome</keyword>
<dbReference type="InParanoid" id="I7MGH0"/>
<keyword evidence="3 6" id="KW-0175">Coiled coil</keyword>
<gene>
    <name evidence="9" type="ORF">TTHERM_00486060</name>
</gene>
<feature type="coiled-coil region" evidence="6">
    <location>
        <begin position="612"/>
        <end position="653"/>
    </location>
</feature>
<name>I7MGH0_TETTS</name>
<dbReference type="GO" id="GO:0003777">
    <property type="term" value="F:microtubule motor activity"/>
    <property type="evidence" value="ECO:0007669"/>
    <property type="project" value="InterPro"/>
</dbReference>
<feature type="domain" description="Kinesin motor" evidence="8">
    <location>
        <begin position="2"/>
        <end position="353"/>
    </location>
</feature>
<protein>
    <submittedName>
        <fullName evidence="9">Kinesin motor catalytic domain protein</fullName>
    </submittedName>
</protein>
<evidence type="ECO:0000256" key="7">
    <source>
        <dbReference type="SAM" id="MobiDB-lite"/>
    </source>
</evidence>
<dbReference type="InterPro" id="IPR001752">
    <property type="entry name" value="Kinesin_motor_dom"/>
</dbReference>
<dbReference type="PANTHER" id="PTHR47117">
    <property type="entry name" value="STAR-RELATED LIPID TRANSFER PROTEIN 9"/>
    <property type="match status" value="1"/>
</dbReference>
<sequence>MSVVVAVRVRPFNTREIGLNSQLCIDMDGTRTSLLDLNDPKKNKDFFFDYSFWSHDGFELNEEGLAIPVSDRYADQRAVYNQVGQQILDNAWLGYHCCLFAYGQTGAGKSYSMVGYGANKGIVPIACQEIFERIKLNDNPHLEQEVSCSMLEIYNETVQDLLIPVTKRPTGGLKIRQHQSLGFYVDGMSKHPVESYNDIEKIMDTGTQNRTVASTQMNACSSRAHTIIIIQFKQTEEKGDRKYEKLSIINLVDLAGSEKVAKTGATDKRLKEATNINLSLTTLGKVIQALADKEMGKNKNQVIPYRESCLTKILCNALGGNSKTLMICAVSPSNDNYEETLSTLRYADQAKKIKNKATVNESATDKLIRELTEENEKLKLFMQKFQDQFGINLNNLDMKNIENLDPQVYNIQEVKEKKEEFEANQHLLEDTTKTKQQRHIENKQLEEESEQNKIDLSKPHLVNVHEDPQLHNKIQYSLDKDVIIIGSKHSQPKPDIIVGLTRNNVAKIIHSEDHKQLFIEQYSDQYDCNILVNGVPVKEKTELFHLDRIIISTTSMFTLIFKDSQPRNDQLTFEQIDYDFVQDEMNTYMELENKTRIQEFEEKQHEKEIETQKQTIEQQKQWEDQKIQLENQIKELQEKNKKQENNKKFKDKNYLEHKLQKFLPKVLEINLIAKELKRNISLQAKICQLYSDEDEEEPNANSINNKSKIQIQVDNRELGQVFIWDQAKFNERYYQIKEQLEKYFETNQIPSLDNSEDPFYDPPEPHLIGNGYFKLLYLAYFMDSQIELSLVGENGQCGSLQVGVIPCDETGEKNLAKEMEEEEGSDVIEDPKQLLGKEMYVKITISSAVLPDNFCRDTFVEYNLMDQDGKMQTYRTERIVGKNPRPNYTFQKIHYYSSISEEHLDYFQNKNLIFKVLGLEEIKGEQNKMQAQIPVEEEIEYANIKNHQKKQNQQQQAQVQNTNSSQGSLSTNSSVDQSRTNNQIVFQQSFDPTFEVQEKNKRSNTMAQPASQKVVQQNTSSRDDMTAQAASKGKGKKGTKDECNIF</sequence>
<dbReference type="GO" id="GO:0008017">
    <property type="term" value="F:microtubule binding"/>
    <property type="evidence" value="ECO:0007669"/>
    <property type="project" value="InterPro"/>
</dbReference>
<evidence type="ECO:0000256" key="3">
    <source>
        <dbReference type="ARBA" id="ARBA00023054"/>
    </source>
</evidence>
<evidence type="ECO:0000256" key="5">
    <source>
        <dbReference type="PROSITE-ProRule" id="PRU00283"/>
    </source>
</evidence>
<dbReference type="AlphaFoldDB" id="I7MGH0"/>
<feature type="compositionally biased region" description="Low complexity" evidence="7">
    <location>
        <begin position="951"/>
        <end position="974"/>
    </location>
</feature>
<dbReference type="InterPro" id="IPR027417">
    <property type="entry name" value="P-loop_NTPase"/>
</dbReference>
<keyword evidence="2 5" id="KW-0067">ATP-binding</keyword>
<proteinExistence type="inferred from homology"/>
<dbReference type="eggNOG" id="KOG0245">
    <property type="taxonomic scope" value="Eukaryota"/>
</dbReference>
<dbReference type="GeneID" id="7831117"/>
<evidence type="ECO:0000256" key="6">
    <source>
        <dbReference type="SAM" id="Coils"/>
    </source>
</evidence>
<dbReference type="Pfam" id="PF00225">
    <property type="entry name" value="Kinesin"/>
    <property type="match status" value="1"/>
</dbReference>
<evidence type="ECO:0000256" key="2">
    <source>
        <dbReference type="ARBA" id="ARBA00022840"/>
    </source>
</evidence>
<dbReference type="STRING" id="312017.I7MGH0"/>
<feature type="compositionally biased region" description="Polar residues" evidence="7">
    <location>
        <begin position="1003"/>
        <end position="1020"/>
    </location>
</feature>
<dbReference type="SMART" id="SM00129">
    <property type="entry name" value="KISc"/>
    <property type="match status" value="1"/>
</dbReference>
<organism evidence="9 10">
    <name type="scientific">Tetrahymena thermophila (strain SB210)</name>
    <dbReference type="NCBI Taxonomy" id="312017"/>
    <lineage>
        <taxon>Eukaryota</taxon>
        <taxon>Sar</taxon>
        <taxon>Alveolata</taxon>
        <taxon>Ciliophora</taxon>
        <taxon>Intramacronucleata</taxon>
        <taxon>Oligohymenophorea</taxon>
        <taxon>Hymenostomatida</taxon>
        <taxon>Tetrahymenina</taxon>
        <taxon>Tetrahymenidae</taxon>
        <taxon>Tetrahymena</taxon>
    </lineage>
</organism>
<dbReference type="SUPFAM" id="SSF52540">
    <property type="entry name" value="P-loop containing nucleoside triphosphate hydrolases"/>
    <property type="match status" value="1"/>
</dbReference>
<evidence type="ECO:0000313" key="9">
    <source>
        <dbReference type="EMBL" id="EAR85156.3"/>
    </source>
</evidence>
<accession>I7MGH0</accession>
<dbReference type="Gene3D" id="2.60.200.20">
    <property type="match status" value="1"/>
</dbReference>
<feature type="binding site" evidence="5">
    <location>
        <begin position="103"/>
        <end position="110"/>
    </location>
    <ligand>
        <name>ATP</name>
        <dbReference type="ChEBI" id="CHEBI:30616"/>
    </ligand>
</feature>
<dbReference type="Gene3D" id="3.40.850.10">
    <property type="entry name" value="Kinesin motor domain"/>
    <property type="match status" value="1"/>
</dbReference>
<dbReference type="PRINTS" id="PR00380">
    <property type="entry name" value="KINESINHEAVY"/>
</dbReference>
<dbReference type="InterPro" id="IPR008984">
    <property type="entry name" value="SMAD_FHA_dom_sf"/>
</dbReference>
<dbReference type="SUPFAM" id="SSF49879">
    <property type="entry name" value="SMAD/FHA domain"/>
    <property type="match status" value="1"/>
</dbReference>
<dbReference type="FunFam" id="3.40.850.10:FF:000063">
    <property type="entry name" value="Kinesin-like protein"/>
    <property type="match status" value="1"/>
</dbReference>